<evidence type="ECO:0000256" key="4">
    <source>
        <dbReference type="ARBA" id="ARBA00023002"/>
    </source>
</evidence>
<dbReference type="Proteomes" id="UP001149719">
    <property type="component" value="Unassembled WGS sequence"/>
</dbReference>
<comment type="cofactor">
    <cofactor evidence="1">
        <name>FMN</name>
        <dbReference type="ChEBI" id="CHEBI:58210"/>
    </cofactor>
</comment>
<protein>
    <submittedName>
        <fullName evidence="5">FAD/NAD(P)-binding oxidoreductase</fullName>
    </submittedName>
</protein>
<dbReference type="SUPFAM" id="SSF51905">
    <property type="entry name" value="FAD/NAD(P)-binding domain"/>
    <property type="match status" value="1"/>
</dbReference>
<dbReference type="PANTHER" id="PTHR42917">
    <property type="entry name" value="2,4-DIENOYL-COA REDUCTASE"/>
    <property type="match status" value="1"/>
</dbReference>
<comment type="caution">
    <text evidence="5">The sequence shown here is derived from an EMBL/GenBank/DDBJ whole genome shotgun (WGS) entry which is preliminary data.</text>
</comment>
<reference evidence="5" key="1">
    <citation type="submission" date="2022-12" db="EMBL/GenBank/DDBJ databases">
        <title>Marinomonas 15G1-11 sp. nov, isolated from marine algae.</title>
        <authorList>
            <person name="Butt M."/>
            <person name="Choi D.G."/>
            <person name="Kim J.M."/>
            <person name="Lee J.K."/>
            <person name="Baek J.H."/>
            <person name="Jeon C.O."/>
        </authorList>
    </citation>
    <scope>NUCLEOTIDE SEQUENCE</scope>
    <source>
        <strain evidence="5">15G1-11</strain>
    </source>
</reference>
<dbReference type="InterPro" id="IPR051793">
    <property type="entry name" value="NADH:flavin_oxidoreductase"/>
</dbReference>
<dbReference type="Gene3D" id="3.40.50.720">
    <property type="entry name" value="NAD(P)-binding Rossmann-like Domain"/>
    <property type="match status" value="1"/>
</dbReference>
<dbReference type="EMBL" id="JAPUBN010000005">
    <property type="protein sequence ID" value="MCZ2720175.1"/>
    <property type="molecule type" value="Genomic_DNA"/>
</dbReference>
<gene>
    <name evidence="5" type="ORF">O1D97_00590</name>
</gene>
<accession>A0ABT4JP73</accession>
<keyword evidence="3" id="KW-0288">FMN</keyword>
<evidence type="ECO:0000313" key="6">
    <source>
        <dbReference type="Proteomes" id="UP001149719"/>
    </source>
</evidence>
<proteinExistence type="predicted"/>
<dbReference type="InterPro" id="IPR036188">
    <property type="entry name" value="FAD/NAD-bd_sf"/>
</dbReference>
<evidence type="ECO:0000313" key="5">
    <source>
        <dbReference type="EMBL" id="MCZ2720175.1"/>
    </source>
</evidence>
<keyword evidence="2" id="KW-0285">Flavoprotein</keyword>
<evidence type="ECO:0000256" key="3">
    <source>
        <dbReference type="ARBA" id="ARBA00022643"/>
    </source>
</evidence>
<sequence length="84" mass="9577">SRGHEVVLFEAKSEVGGQFNLARKIPGKEEFNETIRYFINQIKLHNIDLRLNTKLDASVLATEKFDEVVISSGVVPRRTDTSRF</sequence>
<dbReference type="PANTHER" id="PTHR42917:SF2">
    <property type="entry name" value="2,4-DIENOYL-COA REDUCTASE [(2E)-ENOYL-COA-PRODUCING]"/>
    <property type="match status" value="1"/>
</dbReference>
<keyword evidence="6" id="KW-1185">Reference proteome</keyword>
<feature type="non-terminal residue" evidence="5">
    <location>
        <position position="1"/>
    </location>
</feature>
<name>A0ABT4JP73_9GAMM</name>
<evidence type="ECO:0000256" key="2">
    <source>
        <dbReference type="ARBA" id="ARBA00022630"/>
    </source>
</evidence>
<evidence type="ECO:0000256" key="1">
    <source>
        <dbReference type="ARBA" id="ARBA00001917"/>
    </source>
</evidence>
<organism evidence="5 6">
    <name type="scientific">Marinomonas phaeophyticola</name>
    <dbReference type="NCBI Taxonomy" id="3004091"/>
    <lineage>
        <taxon>Bacteria</taxon>
        <taxon>Pseudomonadati</taxon>
        <taxon>Pseudomonadota</taxon>
        <taxon>Gammaproteobacteria</taxon>
        <taxon>Oceanospirillales</taxon>
        <taxon>Oceanospirillaceae</taxon>
        <taxon>Marinomonas</taxon>
    </lineage>
</organism>
<keyword evidence="4" id="KW-0560">Oxidoreductase</keyword>